<evidence type="ECO:0000313" key="1">
    <source>
        <dbReference type="EMBL" id="KAJ8125425.1"/>
    </source>
</evidence>
<sequence>MMNDLTHAASPGAVFIAPQNLDINDPGSIRSVASTIAYGTMSYYSGNITDTPETIAIFPQPHYWWQAGACWGAMLDYSHYTGDTSYDDVVTQALLSQVGPEFNFMDSRYSGSEGNDDQAFWAFAILEAAERNFPQPNDLIPSWLQIAENIWNTMILRWDDTACGGGLHWQIYPSNPNGLDYKNAVSNGGLFQISARLTRATANETYLHWAEKVWDWSQSVGFIDKDFNVLDGASSSNSCRDINPVSFSYSQGIYMYGAAILFNYTDGDDTWADRTNRLLQASRSYFSPFPNSTNIMYEHACEEFDICNTDMKSFKGYLSRFMAATTQMMPSTLHDVKELLTASAIAAGKACSGGDNGTVCGEKWYVGGYDGNPGLGQQMTALETIQALLAFDAQPPFKFGEIEDVRSKGQTPSNDSATASSPSTTQQPDSTVRAATGGYILAFMISVSVMLIAYAYLEDEGCWLYLGKASLPGVKSDGLGRRPRPSIKFSDYKDDGTNILLDANENAYGPALTATATSGSSPSSGPEIDFVGLHRYPDPHQRELKQLLCDLRNTHHHTDKKITPDNLLPAYLRHVFRISPGERRWSSEDTAPSGTGICA</sequence>
<evidence type="ECO:0000313" key="2">
    <source>
        <dbReference type="Proteomes" id="UP001153332"/>
    </source>
</evidence>
<proteinExistence type="predicted"/>
<name>A0ACC2JDC2_9PEZI</name>
<keyword evidence="2" id="KW-1185">Reference proteome</keyword>
<protein>
    <submittedName>
        <fullName evidence="1">Uncharacterized protein</fullName>
    </submittedName>
</protein>
<dbReference type="EMBL" id="JAPUUL010002371">
    <property type="protein sequence ID" value="KAJ8125425.1"/>
    <property type="molecule type" value="Genomic_DNA"/>
</dbReference>
<reference evidence="1" key="1">
    <citation type="submission" date="2022-12" db="EMBL/GenBank/DDBJ databases">
        <title>Genome Sequence of Lasiodiplodia mahajangana.</title>
        <authorList>
            <person name="Buettner E."/>
        </authorList>
    </citation>
    <scope>NUCLEOTIDE SEQUENCE</scope>
    <source>
        <strain evidence="1">VT137</strain>
    </source>
</reference>
<comment type="caution">
    <text evidence="1">The sequence shown here is derived from an EMBL/GenBank/DDBJ whole genome shotgun (WGS) entry which is preliminary data.</text>
</comment>
<dbReference type="Proteomes" id="UP001153332">
    <property type="component" value="Unassembled WGS sequence"/>
</dbReference>
<gene>
    <name evidence="1" type="ORF">O1611_g8214</name>
</gene>
<accession>A0ACC2JDC2</accession>
<organism evidence="1 2">
    <name type="scientific">Lasiodiplodia mahajangana</name>
    <dbReference type="NCBI Taxonomy" id="1108764"/>
    <lineage>
        <taxon>Eukaryota</taxon>
        <taxon>Fungi</taxon>
        <taxon>Dikarya</taxon>
        <taxon>Ascomycota</taxon>
        <taxon>Pezizomycotina</taxon>
        <taxon>Dothideomycetes</taxon>
        <taxon>Dothideomycetes incertae sedis</taxon>
        <taxon>Botryosphaeriales</taxon>
        <taxon>Botryosphaeriaceae</taxon>
        <taxon>Lasiodiplodia</taxon>
    </lineage>
</organism>